<evidence type="ECO:0000313" key="2">
    <source>
        <dbReference type="Proteomes" id="UP000004310"/>
    </source>
</evidence>
<reference evidence="1 2" key="1">
    <citation type="journal article" date="2010" name="J. Bacteriol.">
        <title>Genome sequence of Fulvimarina pelagi HTCC2506T, a Mn(II)-oxidizing alphaproteobacterium possessing an aerobic anoxygenic photosynthetic gene cluster and Xanthorhodopsin.</title>
        <authorList>
            <person name="Kang I."/>
            <person name="Oh H.M."/>
            <person name="Lim S.I."/>
            <person name="Ferriera S."/>
            <person name="Giovannoni S.J."/>
            <person name="Cho J.C."/>
        </authorList>
    </citation>
    <scope>NUCLEOTIDE SEQUENCE [LARGE SCALE GENOMIC DNA]</scope>
    <source>
        <strain evidence="1 2">HTCC2506</strain>
    </source>
</reference>
<sequence>MKVSLASQIAAVQNVVAGRSPFTRDQQLLQQEHLRAALETLRWVKANEAVLRSTRKAAIGGRL</sequence>
<accession>Q0FYW4</accession>
<dbReference type="STRING" id="217511.GCA_001463845_01055"/>
<dbReference type="Proteomes" id="UP000004310">
    <property type="component" value="Unassembled WGS sequence"/>
</dbReference>
<evidence type="ECO:0000313" key="1">
    <source>
        <dbReference type="EMBL" id="EAU40194.1"/>
    </source>
</evidence>
<name>Q0FYW4_9HYPH</name>
<keyword evidence="2" id="KW-1185">Reference proteome</keyword>
<dbReference type="HOGENOM" id="CLU_2879349_0_0_5"/>
<proteinExistence type="predicted"/>
<protein>
    <submittedName>
        <fullName evidence="1">Uncharacterized protein</fullName>
    </submittedName>
</protein>
<dbReference type="AlphaFoldDB" id="Q0FYW4"/>
<dbReference type="EMBL" id="AATP01000009">
    <property type="protein sequence ID" value="EAU40194.1"/>
    <property type="molecule type" value="Genomic_DNA"/>
</dbReference>
<comment type="caution">
    <text evidence="1">The sequence shown here is derived from an EMBL/GenBank/DDBJ whole genome shotgun (WGS) entry which is preliminary data.</text>
</comment>
<organism evidence="1 2">
    <name type="scientific">Fulvimarina pelagi HTCC2506</name>
    <dbReference type="NCBI Taxonomy" id="314231"/>
    <lineage>
        <taxon>Bacteria</taxon>
        <taxon>Pseudomonadati</taxon>
        <taxon>Pseudomonadota</taxon>
        <taxon>Alphaproteobacteria</taxon>
        <taxon>Hyphomicrobiales</taxon>
        <taxon>Aurantimonadaceae</taxon>
        <taxon>Fulvimarina</taxon>
    </lineage>
</organism>
<dbReference type="RefSeq" id="WP_007067450.1">
    <property type="nucleotide sequence ID" value="NZ_DS022272.1"/>
</dbReference>
<gene>
    <name evidence="1" type="ORF">FP2506_11577</name>
</gene>